<evidence type="ECO:0000256" key="2">
    <source>
        <dbReference type="ARBA" id="ARBA00023125"/>
    </source>
</evidence>
<evidence type="ECO:0000313" key="5">
    <source>
        <dbReference type="EMBL" id="TDL43793.1"/>
    </source>
</evidence>
<dbReference type="SUPFAM" id="SSF46689">
    <property type="entry name" value="Homeodomain-like"/>
    <property type="match status" value="1"/>
</dbReference>
<dbReference type="RefSeq" id="WP_133399800.1">
    <property type="nucleotide sequence ID" value="NZ_SMZX01000002.1"/>
</dbReference>
<sequence>MSREQESRVVDVTREALDVDAAAALLQQVAAGASIRESDDAFSLRQRIVGDERLQVTRFQTTGFLHSHIDIRGYVGVARLDDGGLRAESNGSRVDVDAPFLLGPGSAETWSSAVNAEVVGIGLSALGAFTGTDLDGHGRFPHSCALTPDLQRHWESTITHVGQIFDDAALLHNDLIRQAAVDAVFAATISTFGIDADAEKAAVGSRAVHRATAFIDDNLGDPLSVADIAAAAKLSVRGLQSAFQRTLGVTPATYVRAQRLQAVRRDLVRSDADATTVAEVARRWGFVHLPRFAQHYRVEFGEQPHATLRR</sequence>
<accession>A0A4R5YFN3</accession>
<dbReference type="PANTHER" id="PTHR46796:SF12">
    <property type="entry name" value="HTH-TYPE DNA-BINDING TRANSCRIPTIONAL ACTIVATOR EUTR"/>
    <property type="match status" value="1"/>
</dbReference>
<dbReference type="Gene3D" id="1.10.10.60">
    <property type="entry name" value="Homeodomain-like"/>
    <property type="match status" value="1"/>
</dbReference>
<dbReference type="GO" id="GO:0003700">
    <property type="term" value="F:DNA-binding transcription factor activity"/>
    <property type="evidence" value="ECO:0007669"/>
    <property type="project" value="InterPro"/>
</dbReference>
<dbReference type="GO" id="GO:0043565">
    <property type="term" value="F:sequence-specific DNA binding"/>
    <property type="evidence" value="ECO:0007669"/>
    <property type="project" value="InterPro"/>
</dbReference>
<dbReference type="PANTHER" id="PTHR46796">
    <property type="entry name" value="HTH-TYPE TRANSCRIPTIONAL ACTIVATOR RHAS-RELATED"/>
    <property type="match status" value="1"/>
</dbReference>
<gene>
    <name evidence="5" type="ORF">E2R54_11405</name>
</gene>
<organism evidence="5 6">
    <name type="scientific">Microbacterium oleivorans</name>
    <dbReference type="NCBI Taxonomy" id="273677"/>
    <lineage>
        <taxon>Bacteria</taxon>
        <taxon>Bacillati</taxon>
        <taxon>Actinomycetota</taxon>
        <taxon>Actinomycetes</taxon>
        <taxon>Micrococcales</taxon>
        <taxon>Microbacteriaceae</taxon>
        <taxon>Microbacterium</taxon>
    </lineage>
</organism>
<keyword evidence="3" id="KW-0804">Transcription</keyword>
<dbReference type="InterPro" id="IPR009057">
    <property type="entry name" value="Homeodomain-like_sf"/>
</dbReference>
<name>A0A4R5YFN3_9MICO</name>
<dbReference type="EMBL" id="SMZX01000002">
    <property type="protein sequence ID" value="TDL43793.1"/>
    <property type="molecule type" value="Genomic_DNA"/>
</dbReference>
<reference evidence="5 6" key="1">
    <citation type="submission" date="2019-03" db="EMBL/GenBank/DDBJ databases">
        <title>Genome Sequencing and Assembly of Various Microbes Isolated from Partially Reclaimed Soil and Acid Mine Drainage (AMD) Site.</title>
        <authorList>
            <person name="Steinbock B."/>
            <person name="Bechtold R."/>
            <person name="Sevigny J.L."/>
            <person name="Thomas D."/>
            <person name="Cuthill L.R."/>
            <person name="Aveiro Johannsen E.J."/>
            <person name="Thomas K."/>
            <person name="Ghosh A."/>
        </authorList>
    </citation>
    <scope>NUCLEOTIDE SEQUENCE [LARGE SCALE GENOMIC DNA]</scope>
    <source>
        <strain evidence="5 6">F-B2</strain>
    </source>
</reference>
<evidence type="ECO:0000256" key="3">
    <source>
        <dbReference type="ARBA" id="ARBA00023163"/>
    </source>
</evidence>
<dbReference type="AlphaFoldDB" id="A0A4R5YFN3"/>
<evidence type="ECO:0000259" key="4">
    <source>
        <dbReference type="PROSITE" id="PS01124"/>
    </source>
</evidence>
<evidence type="ECO:0000256" key="1">
    <source>
        <dbReference type="ARBA" id="ARBA00023015"/>
    </source>
</evidence>
<dbReference type="InterPro" id="IPR050204">
    <property type="entry name" value="AraC_XylS_family_regulators"/>
</dbReference>
<keyword evidence="2" id="KW-0238">DNA-binding</keyword>
<evidence type="ECO:0000313" key="6">
    <source>
        <dbReference type="Proteomes" id="UP000295633"/>
    </source>
</evidence>
<dbReference type="Pfam" id="PF12833">
    <property type="entry name" value="HTH_18"/>
    <property type="match status" value="1"/>
</dbReference>
<feature type="domain" description="HTH araC/xylS-type" evidence="4">
    <location>
        <begin position="209"/>
        <end position="310"/>
    </location>
</feature>
<keyword evidence="1" id="KW-0805">Transcription regulation</keyword>
<dbReference type="SMART" id="SM00342">
    <property type="entry name" value="HTH_ARAC"/>
    <property type="match status" value="1"/>
</dbReference>
<proteinExistence type="predicted"/>
<dbReference type="PROSITE" id="PS01124">
    <property type="entry name" value="HTH_ARAC_FAMILY_2"/>
    <property type="match status" value="1"/>
</dbReference>
<dbReference type="InterPro" id="IPR018060">
    <property type="entry name" value="HTH_AraC"/>
</dbReference>
<comment type="caution">
    <text evidence="5">The sequence shown here is derived from an EMBL/GenBank/DDBJ whole genome shotgun (WGS) entry which is preliminary data.</text>
</comment>
<protein>
    <submittedName>
        <fullName evidence="5">AraC family transcriptional regulator</fullName>
    </submittedName>
</protein>
<dbReference type="Proteomes" id="UP000295633">
    <property type="component" value="Unassembled WGS sequence"/>
</dbReference>